<evidence type="ECO:0000256" key="6">
    <source>
        <dbReference type="SAM" id="Phobius"/>
    </source>
</evidence>
<evidence type="ECO:0000313" key="8">
    <source>
        <dbReference type="Proteomes" id="UP000030351"/>
    </source>
</evidence>
<keyword evidence="8" id="KW-1185">Reference proteome</keyword>
<dbReference type="PANTHER" id="PTHR30178:SF3">
    <property type="entry name" value="SUCCINATE-ACETATE_PROTON SYMPORTER SATP"/>
    <property type="match status" value="1"/>
</dbReference>
<dbReference type="OrthoDB" id="9787939at2"/>
<protein>
    <recommendedName>
        <fullName evidence="9">Acetate uptake transporter</fullName>
    </recommendedName>
</protein>
<comment type="subcellular location">
    <subcellularLocation>
        <location evidence="1">Membrane</location>
        <topology evidence="1">Multi-pass membrane protein</topology>
    </subcellularLocation>
</comment>
<evidence type="ECO:0008006" key="9">
    <source>
        <dbReference type="Google" id="ProtNLM"/>
    </source>
</evidence>
<accession>A0A0A3YP73</accession>
<evidence type="ECO:0000256" key="5">
    <source>
        <dbReference type="ARBA" id="ARBA00023136"/>
    </source>
</evidence>
<keyword evidence="3 6" id="KW-0812">Transmembrane</keyword>
<evidence type="ECO:0000256" key="1">
    <source>
        <dbReference type="ARBA" id="ARBA00004141"/>
    </source>
</evidence>
<feature type="transmembrane region" description="Helical" evidence="6">
    <location>
        <begin position="63"/>
        <end position="85"/>
    </location>
</feature>
<sequence length="206" mass="21690">MHSNKLANPGPLGLMGFGMTTVLLNLHNAGFFPMNAAIISMGIFFGGLAQILAGLLEYKKGNTFGLTAFTAYGCFWLSLVGILLLPAMGLASATDPLVLGIWLALWGVFTLFMFFGTLRANRALQFVFASLTVLFALLAFGNLTGRAGVLTLAGYEGILCGASAIYLAMAEVINEQLGRTVLPTGEPMAAARAQKALCPADESCRA</sequence>
<gene>
    <name evidence="7" type="ORF">NG99_21975</name>
</gene>
<dbReference type="EMBL" id="JRUQ01000062">
    <property type="protein sequence ID" value="KGT88425.1"/>
    <property type="molecule type" value="Genomic_DNA"/>
</dbReference>
<dbReference type="Proteomes" id="UP000030351">
    <property type="component" value="Unassembled WGS sequence"/>
</dbReference>
<proteinExistence type="inferred from homology"/>
<dbReference type="PANTHER" id="PTHR30178">
    <property type="entry name" value="INNER MEMBRANE PROTEIN YAAH"/>
    <property type="match status" value="1"/>
</dbReference>
<dbReference type="NCBIfam" id="NF038013">
    <property type="entry name" value="AceTr_1"/>
    <property type="match status" value="1"/>
</dbReference>
<feature type="transmembrane region" description="Helical" evidence="6">
    <location>
        <begin position="147"/>
        <end position="169"/>
    </location>
</feature>
<dbReference type="RefSeq" id="WP_034897775.1">
    <property type="nucleotide sequence ID" value="NZ_JRUQ01000062.1"/>
</dbReference>
<evidence type="ECO:0000256" key="2">
    <source>
        <dbReference type="ARBA" id="ARBA00005587"/>
    </source>
</evidence>
<dbReference type="GO" id="GO:0005886">
    <property type="term" value="C:plasma membrane"/>
    <property type="evidence" value="ECO:0007669"/>
    <property type="project" value="TreeGrafter"/>
</dbReference>
<organism evidence="7 8">
    <name type="scientific">Erwinia typographi</name>
    <dbReference type="NCBI Taxonomy" id="371042"/>
    <lineage>
        <taxon>Bacteria</taxon>
        <taxon>Pseudomonadati</taxon>
        <taxon>Pseudomonadota</taxon>
        <taxon>Gammaproteobacteria</taxon>
        <taxon>Enterobacterales</taxon>
        <taxon>Erwiniaceae</taxon>
        <taxon>Erwinia</taxon>
    </lineage>
</organism>
<dbReference type="GO" id="GO:0071422">
    <property type="term" value="P:succinate transmembrane transport"/>
    <property type="evidence" value="ECO:0007669"/>
    <property type="project" value="TreeGrafter"/>
</dbReference>
<evidence type="ECO:0000313" key="7">
    <source>
        <dbReference type="EMBL" id="KGT88425.1"/>
    </source>
</evidence>
<feature type="transmembrane region" description="Helical" evidence="6">
    <location>
        <begin position="123"/>
        <end position="141"/>
    </location>
</feature>
<feature type="transmembrane region" description="Helical" evidence="6">
    <location>
        <begin position="12"/>
        <end position="30"/>
    </location>
</feature>
<feature type="transmembrane region" description="Helical" evidence="6">
    <location>
        <begin position="97"/>
        <end position="116"/>
    </location>
</feature>
<evidence type="ECO:0000256" key="3">
    <source>
        <dbReference type="ARBA" id="ARBA00022692"/>
    </source>
</evidence>
<dbReference type="AlphaFoldDB" id="A0A0A3YP73"/>
<dbReference type="InterPro" id="IPR000791">
    <property type="entry name" value="Gpr1/Fun34/SatP-like"/>
</dbReference>
<comment type="similarity">
    <text evidence="2">Belongs to the acetate uptake transporter (AceTr) (TC 2.A.96) family.</text>
</comment>
<reference evidence="7 8" key="1">
    <citation type="submission" date="2014-10" db="EMBL/GenBank/DDBJ databases">
        <title>Genome sequence of Erwinia typographi M043b.</title>
        <authorList>
            <person name="Chan K.-G."/>
            <person name="Tan W.-S."/>
        </authorList>
    </citation>
    <scope>NUCLEOTIDE SEQUENCE [LARGE SCALE GENOMIC DNA]</scope>
    <source>
        <strain evidence="7 8">M043b</strain>
    </source>
</reference>
<name>A0A0A3YP73_9GAMM</name>
<dbReference type="STRING" id="371042.NG99_21975"/>
<keyword evidence="4 6" id="KW-1133">Transmembrane helix</keyword>
<dbReference type="GO" id="GO:0015360">
    <property type="term" value="F:acetate:proton symporter activity"/>
    <property type="evidence" value="ECO:0007669"/>
    <property type="project" value="TreeGrafter"/>
</dbReference>
<dbReference type="Pfam" id="PF01184">
    <property type="entry name" value="Gpr1_Fun34_YaaH"/>
    <property type="match status" value="1"/>
</dbReference>
<feature type="transmembrane region" description="Helical" evidence="6">
    <location>
        <begin position="36"/>
        <end position="56"/>
    </location>
</feature>
<dbReference type="InterPro" id="IPR047623">
    <property type="entry name" value="SatP"/>
</dbReference>
<comment type="caution">
    <text evidence="7">The sequence shown here is derived from an EMBL/GenBank/DDBJ whole genome shotgun (WGS) entry which is preliminary data.</text>
</comment>
<dbReference type="eggNOG" id="COG1584">
    <property type="taxonomic scope" value="Bacteria"/>
</dbReference>
<keyword evidence="5 6" id="KW-0472">Membrane</keyword>
<dbReference type="NCBIfam" id="NF007941">
    <property type="entry name" value="PRK10659.1"/>
    <property type="match status" value="1"/>
</dbReference>
<evidence type="ECO:0000256" key="4">
    <source>
        <dbReference type="ARBA" id="ARBA00022989"/>
    </source>
</evidence>